<protein>
    <recommendedName>
        <fullName evidence="7 8">2,3-dihydro-2,3-dihydroxybenzoate dehydrogenase</fullName>
        <ecNumber evidence="6 8">1.3.1.28</ecNumber>
    </recommendedName>
</protein>
<accession>A0A941ET62</accession>
<dbReference type="EMBL" id="JAGSOG010000217">
    <property type="protein sequence ID" value="MBR7837617.1"/>
    <property type="molecule type" value="Genomic_DNA"/>
</dbReference>
<dbReference type="InterPro" id="IPR057326">
    <property type="entry name" value="KR_dom"/>
</dbReference>
<feature type="domain" description="Ketoreductase" evidence="10">
    <location>
        <begin position="9"/>
        <end position="190"/>
    </location>
</feature>
<dbReference type="SUPFAM" id="SSF51735">
    <property type="entry name" value="NAD(P)-binding Rossmann-fold domains"/>
    <property type="match status" value="1"/>
</dbReference>
<evidence type="ECO:0000256" key="5">
    <source>
        <dbReference type="ARBA" id="ARBA00052874"/>
    </source>
</evidence>
<organism evidence="11 12">
    <name type="scientific">Actinospica durhamensis</name>
    <dbReference type="NCBI Taxonomy" id="1508375"/>
    <lineage>
        <taxon>Bacteria</taxon>
        <taxon>Bacillati</taxon>
        <taxon>Actinomycetota</taxon>
        <taxon>Actinomycetes</taxon>
        <taxon>Catenulisporales</taxon>
        <taxon>Actinospicaceae</taxon>
        <taxon>Actinospica</taxon>
    </lineage>
</organism>
<dbReference type="PRINTS" id="PR00080">
    <property type="entry name" value="SDRFAMILY"/>
</dbReference>
<keyword evidence="12" id="KW-1185">Reference proteome</keyword>
<dbReference type="PRINTS" id="PR01397">
    <property type="entry name" value="DHBDHDRGNASE"/>
</dbReference>
<dbReference type="Pfam" id="PF00106">
    <property type="entry name" value="adh_short"/>
    <property type="match status" value="1"/>
</dbReference>
<proteinExistence type="inferred from homology"/>
<evidence type="ECO:0000313" key="11">
    <source>
        <dbReference type="EMBL" id="MBR7837617.1"/>
    </source>
</evidence>
<dbReference type="Gene3D" id="3.40.50.720">
    <property type="entry name" value="NAD(P)-binding Rossmann-like Domain"/>
    <property type="match status" value="1"/>
</dbReference>
<dbReference type="PROSITE" id="PS00061">
    <property type="entry name" value="ADH_SHORT"/>
    <property type="match status" value="1"/>
</dbReference>
<dbReference type="NCBIfam" id="NF006074">
    <property type="entry name" value="PRK08220.1"/>
    <property type="match status" value="1"/>
</dbReference>
<keyword evidence="4" id="KW-0520">NAD</keyword>
<evidence type="ECO:0000256" key="1">
    <source>
        <dbReference type="ARBA" id="ARBA00004924"/>
    </source>
</evidence>
<dbReference type="SMART" id="SM00822">
    <property type="entry name" value="PKS_KR"/>
    <property type="match status" value="1"/>
</dbReference>
<evidence type="ECO:0000256" key="3">
    <source>
        <dbReference type="ARBA" id="ARBA00023002"/>
    </source>
</evidence>
<dbReference type="PANTHER" id="PTHR43669">
    <property type="entry name" value="5-KETO-D-GLUCONATE 5-REDUCTASE"/>
    <property type="match status" value="1"/>
</dbReference>
<dbReference type="EC" id="1.3.1.28" evidence="6 8"/>
<dbReference type="AlphaFoldDB" id="A0A941ET62"/>
<dbReference type="InterPro" id="IPR003560">
    <property type="entry name" value="DHB_DH"/>
</dbReference>
<sequence>MNTNELTGHTALVTGAAGGIGAAVARVLAEAGVRVAAVDRDARQLAELAGKLGADGLEVHTRAVDVSDEAQVEAAVDWAEHTLGPLHYLVNGAGVLRLGSAITLPTEEWLTTFAVNTTGVFLVSRAVGARMAVRGRGAIVTVASNAAGTPRTKMSAYAASKAASEMFTKCLGLELAGAGVRCNVVAPGSTDTPMLRSMWAGPSGEAATIAGDQSAYKVGIPLGKVASPTDIAKAVFYLLSDQASHITMHTLTVDGGATLGV</sequence>
<dbReference type="RefSeq" id="WP_212532085.1">
    <property type="nucleotide sequence ID" value="NZ_JAGSOG010000217.1"/>
</dbReference>
<comment type="similarity">
    <text evidence="2 9">Belongs to the short-chain dehydrogenases/reductases (SDR) family.</text>
</comment>
<dbReference type="GO" id="GO:0019290">
    <property type="term" value="P:siderophore biosynthetic process"/>
    <property type="evidence" value="ECO:0007669"/>
    <property type="project" value="InterPro"/>
</dbReference>
<evidence type="ECO:0000313" key="12">
    <source>
        <dbReference type="Proteomes" id="UP000675781"/>
    </source>
</evidence>
<evidence type="ECO:0000256" key="2">
    <source>
        <dbReference type="ARBA" id="ARBA00006484"/>
    </source>
</evidence>
<dbReference type="InterPro" id="IPR002347">
    <property type="entry name" value="SDR_fam"/>
</dbReference>
<dbReference type="GO" id="GO:0008667">
    <property type="term" value="F:2,3-dihydro-2,3-dihydroxybenzoate dehydrogenase activity"/>
    <property type="evidence" value="ECO:0007669"/>
    <property type="project" value="UniProtKB-UniRule"/>
</dbReference>
<comment type="caution">
    <text evidence="11">The sequence shown here is derived from an EMBL/GenBank/DDBJ whole genome shotgun (WGS) entry which is preliminary data.</text>
</comment>
<evidence type="ECO:0000256" key="9">
    <source>
        <dbReference type="RuleBase" id="RU000363"/>
    </source>
</evidence>
<keyword evidence="3 11" id="KW-0560">Oxidoreductase</keyword>
<evidence type="ECO:0000256" key="6">
    <source>
        <dbReference type="ARBA" id="ARBA00066334"/>
    </source>
</evidence>
<dbReference type="InterPro" id="IPR020904">
    <property type="entry name" value="Sc_DH/Rdtase_CS"/>
</dbReference>
<dbReference type="FunFam" id="3.40.50.720:FF:000160">
    <property type="entry name" value="2,3-dihydro-2,3-dihydroxybenzoate dehydrogenase"/>
    <property type="match status" value="1"/>
</dbReference>
<dbReference type="Proteomes" id="UP000675781">
    <property type="component" value="Unassembled WGS sequence"/>
</dbReference>
<dbReference type="NCBIfam" id="TIGR04316">
    <property type="entry name" value="dhbA_paeA"/>
    <property type="match status" value="1"/>
</dbReference>
<dbReference type="InterPro" id="IPR036291">
    <property type="entry name" value="NAD(P)-bd_dom_sf"/>
</dbReference>
<evidence type="ECO:0000256" key="4">
    <source>
        <dbReference type="ARBA" id="ARBA00023027"/>
    </source>
</evidence>
<evidence type="ECO:0000256" key="7">
    <source>
        <dbReference type="ARBA" id="ARBA00067530"/>
    </source>
</evidence>
<evidence type="ECO:0000256" key="8">
    <source>
        <dbReference type="NCBIfam" id="TIGR04316"/>
    </source>
</evidence>
<comment type="pathway">
    <text evidence="1">Siderophore biosynthesis.</text>
</comment>
<name>A0A941ET62_9ACTN</name>
<evidence type="ECO:0000259" key="10">
    <source>
        <dbReference type="SMART" id="SM00822"/>
    </source>
</evidence>
<dbReference type="PANTHER" id="PTHR43669:SF3">
    <property type="entry name" value="ALCOHOL DEHYDROGENASE, PUTATIVE (AFU_ORTHOLOGUE AFUA_3G03445)-RELATED"/>
    <property type="match status" value="1"/>
</dbReference>
<reference evidence="11" key="1">
    <citation type="submission" date="2021-04" db="EMBL/GenBank/DDBJ databases">
        <title>Genome based classification of Actinospica acidithermotolerans sp. nov., an actinobacterium isolated from an Indonesian hot spring.</title>
        <authorList>
            <person name="Kusuma A.B."/>
            <person name="Putra K.E."/>
            <person name="Nafisah S."/>
            <person name="Loh J."/>
            <person name="Nouioui I."/>
            <person name="Goodfellow M."/>
        </authorList>
    </citation>
    <scope>NUCLEOTIDE SEQUENCE</scope>
    <source>
        <strain evidence="11">CSCA 57</strain>
    </source>
</reference>
<gene>
    <name evidence="11" type="ORF">KDL01_30335</name>
</gene>
<comment type="catalytic activity">
    <reaction evidence="5">
        <text>(2S,3S)-2,3-dihydroxy-2,3-dihydrobenzoate + NAD(+) = 2,3-dihydroxybenzoate + NADH + H(+)</text>
        <dbReference type="Rhea" id="RHEA:23824"/>
        <dbReference type="ChEBI" id="CHEBI:15378"/>
        <dbReference type="ChEBI" id="CHEBI:36654"/>
        <dbReference type="ChEBI" id="CHEBI:57540"/>
        <dbReference type="ChEBI" id="CHEBI:57945"/>
        <dbReference type="ChEBI" id="CHEBI:58764"/>
        <dbReference type="EC" id="1.3.1.28"/>
    </reaction>
</comment>